<feature type="domain" description="HTH araC/xylS-type" evidence="4">
    <location>
        <begin position="194"/>
        <end position="292"/>
    </location>
</feature>
<gene>
    <name evidence="5" type="ORF">A4V09_21115</name>
</gene>
<evidence type="ECO:0000256" key="2">
    <source>
        <dbReference type="ARBA" id="ARBA00023125"/>
    </source>
</evidence>
<dbReference type="InterPro" id="IPR037923">
    <property type="entry name" value="HTH-like"/>
</dbReference>
<dbReference type="GO" id="GO:0043565">
    <property type="term" value="F:sequence-specific DNA binding"/>
    <property type="evidence" value="ECO:0007669"/>
    <property type="project" value="InterPro"/>
</dbReference>
<dbReference type="EMBL" id="CP015405">
    <property type="protein sequence ID" value="ANU78017.2"/>
    <property type="molecule type" value="Genomic_DNA"/>
</dbReference>
<dbReference type="Proteomes" id="UP000092574">
    <property type="component" value="Chromosome"/>
</dbReference>
<dbReference type="PANTHER" id="PTHR43280">
    <property type="entry name" value="ARAC-FAMILY TRANSCRIPTIONAL REGULATOR"/>
    <property type="match status" value="1"/>
</dbReference>
<organism evidence="5 6">
    <name type="scientific">Blautia pseudococcoides</name>
    <dbReference type="NCBI Taxonomy" id="1796616"/>
    <lineage>
        <taxon>Bacteria</taxon>
        <taxon>Bacillati</taxon>
        <taxon>Bacillota</taxon>
        <taxon>Clostridia</taxon>
        <taxon>Lachnospirales</taxon>
        <taxon>Lachnospiraceae</taxon>
        <taxon>Blautia</taxon>
    </lineage>
</organism>
<dbReference type="OrthoDB" id="625043at2"/>
<evidence type="ECO:0000313" key="5">
    <source>
        <dbReference type="EMBL" id="ANU78017.2"/>
    </source>
</evidence>
<dbReference type="InterPro" id="IPR009057">
    <property type="entry name" value="Homeodomain-like_sf"/>
</dbReference>
<protein>
    <recommendedName>
        <fullName evidence="4">HTH araC/xylS-type domain-containing protein</fullName>
    </recommendedName>
</protein>
<keyword evidence="6" id="KW-1185">Reference proteome</keyword>
<dbReference type="SUPFAM" id="SSF46689">
    <property type="entry name" value="Homeodomain-like"/>
    <property type="match status" value="2"/>
</dbReference>
<dbReference type="SMART" id="SM00342">
    <property type="entry name" value="HTH_ARAC"/>
    <property type="match status" value="1"/>
</dbReference>
<dbReference type="PANTHER" id="PTHR43280:SF30">
    <property type="entry name" value="MMSAB OPERON REGULATORY PROTEIN"/>
    <property type="match status" value="1"/>
</dbReference>
<dbReference type="PROSITE" id="PS01124">
    <property type="entry name" value="HTH_ARAC_FAMILY_2"/>
    <property type="match status" value="1"/>
</dbReference>
<dbReference type="GO" id="GO:0003700">
    <property type="term" value="F:DNA-binding transcription factor activity"/>
    <property type="evidence" value="ECO:0007669"/>
    <property type="project" value="InterPro"/>
</dbReference>
<dbReference type="InterPro" id="IPR018060">
    <property type="entry name" value="HTH_AraC"/>
</dbReference>
<dbReference type="KEGG" id="byl:A4V09_21115"/>
<dbReference type="InterPro" id="IPR014710">
    <property type="entry name" value="RmlC-like_jellyroll"/>
</dbReference>
<dbReference type="InterPro" id="IPR020449">
    <property type="entry name" value="Tscrpt_reg_AraC-type_HTH"/>
</dbReference>
<dbReference type="AlphaFoldDB" id="A0A1C7IEC2"/>
<evidence type="ECO:0000256" key="1">
    <source>
        <dbReference type="ARBA" id="ARBA00023015"/>
    </source>
</evidence>
<dbReference type="InterPro" id="IPR018062">
    <property type="entry name" value="HTH_AraC-typ_CS"/>
</dbReference>
<evidence type="ECO:0000313" key="6">
    <source>
        <dbReference type="Proteomes" id="UP000092574"/>
    </source>
</evidence>
<sequence length="305" mass="35395">MLFFVHISIILMKKGGFIMKIEEYYASKTKRDVNLRYCGYEECAPDFRMPPHTRSEYLIHYITQGQGSYICEGYTYPIRQGELFIIYPSQLVSYHTSPEDPLHFCWLAFTGENADTLTDQLGFSHSSPVRKLHPQYSIDENIRTLAEHLSSVGFCNDFTIQSLMYSIFSNIAQSYSLSGNYQKESQTILFEHIGKAKSYIKCNYIYPITVQDIVDHVGLERSYFSKIFHKFTGTTAQNYLLNVRIQRSKLLLERTDYTIREICSYVGMKDEYYFSRAFKRSVGLSPTQYRQNVRQDTASSLAAST</sequence>
<accession>A0A1C7IEC2</accession>
<name>A0A1C7IEC2_9FIRM</name>
<evidence type="ECO:0000259" key="4">
    <source>
        <dbReference type="PROSITE" id="PS01124"/>
    </source>
</evidence>
<evidence type="ECO:0000256" key="3">
    <source>
        <dbReference type="ARBA" id="ARBA00023163"/>
    </source>
</evidence>
<keyword evidence="1" id="KW-0805">Transcription regulation</keyword>
<dbReference type="Gene3D" id="2.60.120.10">
    <property type="entry name" value="Jelly Rolls"/>
    <property type="match status" value="1"/>
</dbReference>
<dbReference type="PRINTS" id="PR00032">
    <property type="entry name" value="HTHARAC"/>
</dbReference>
<dbReference type="Pfam" id="PF12833">
    <property type="entry name" value="HTH_18"/>
    <property type="match status" value="1"/>
</dbReference>
<keyword evidence="3" id="KW-0804">Transcription</keyword>
<dbReference type="InterPro" id="IPR003313">
    <property type="entry name" value="AraC-bd"/>
</dbReference>
<keyword evidence="2" id="KW-0238">DNA-binding</keyword>
<dbReference type="Gene3D" id="1.10.10.60">
    <property type="entry name" value="Homeodomain-like"/>
    <property type="match status" value="2"/>
</dbReference>
<dbReference type="STRING" id="1796616.A4V09_21115"/>
<reference evidence="5" key="1">
    <citation type="submission" date="2017-04" db="EMBL/GenBank/DDBJ databases">
        <title>Complete Genome Sequences of Twelve Strains of a Stable Defined Moderately Diverse Mouse Microbiota 2 (sDMDMm2).</title>
        <authorList>
            <person name="Uchimura Y."/>
            <person name="Wyss M."/>
            <person name="Brugiroux S."/>
            <person name="Limenitakis J.P."/>
            <person name="Stecher B."/>
            <person name="McCoy K.D."/>
            <person name="Macpherson A.J."/>
        </authorList>
    </citation>
    <scope>NUCLEOTIDE SEQUENCE</scope>
    <source>
        <strain evidence="5">YL58</strain>
    </source>
</reference>
<dbReference type="CDD" id="cd06986">
    <property type="entry name" value="cupin_MmsR-like_N"/>
    <property type="match status" value="1"/>
</dbReference>
<dbReference type="Pfam" id="PF02311">
    <property type="entry name" value="AraC_binding"/>
    <property type="match status" value="1"/>
</dbReference>
<proteinExistence type="predicted"/>
<dbReference type="SUPFAM" id="SSF51215">
    <property type="entry name" value="Regulatory protein AraC"/>
    <property type="match status" value="1"/>
</dbReference>
<dbReference type="PROSITE" id="PS00041">
    <property type="entry name" value="HTH_ARAC_FAMILY_1"/>
    <property type="match status" value="1"/>
</dbReference>